<comment type="caution">
    <text evidence="2">The sequence shown here is derived from an EMBL/GenBank/DDBJ whole genome shotgun (WGS) entry which is preliminary data.</text>
</comment>
<dbReference type="EMBL" id="JAIXMP010000003">
    <property type="protein sequence ID" value="KAI9275427.1"/>
    <property type="molecule type" value="Genomic_DNA"/>
</dbReference>
<sequence>MMLELLGRSLTNIFIFSVVILYVAYFLQRLHSAVRINVRIPDIVKSLIFEDFSKAASSTLLIVIFVVSKLIDSSLVHLSMKAVVCGSTLFVKRLMYLKWILRKIYANLLQTRVLFRVVVVHHFWFGDMVRNTAIKSKNLNIRTVGFKYFDASPKQYEMAKCSIWRHCDSIVLRK</sequence>
<accession>A0AAD5K9B3</accession>
<dbReference type="Proteomes" id="UP001209540">
    <property type="component" value="Unassembled WGS sequence"/>
</dbReference>
<evidence type="ECO:0000313" key="3">
    <source>
        <dbReference type="Proteomes" id="UP001209540"/>
    </source>
</evidence>
<keyword evidence="3" id="KW-1185">Reference proteome</keyword>
<organism evidence="2 3">
    <name type="scientific">Phascolomyces articulosus</name>
    <dbReference type="NCBI Taxonomy" id="60185"/>
    <lineage>
        <taxon>Eukaryota</taxon>
        <taxon>Fungi</taxon>
        <taxon>Fungi incertae sedis</taxon>
        <taxon>Mucoromycota</taxon>
        <taxon>Mucoromycotina</taxon>
        <taxon>Mucoromycetes</taxon>
        <taxon>Mucorales</taxon>
        <taxon>Lichtheimiaceae</taxon>
        <taxon>Phascolomyces</taxon>
    </lineage>
</organism>
<protein>
    <submittedName>
        <fullName evidence="2">Uncharacterized protein</fullName>
    </submittedName>
</protein>
<dbReference type="AlphaFoldDB" id="A0AAD5K9B3"/>
<keyword evidence="1" id="KW-1133">Transmembrane helix</keyword>
<keyword evidence="1" id="KW-0472">Membrane</keyword>
<evidence type="ECO:0000313" key="2">
    <source>
        <dbReference type="EMBL" id="KAI9275427.1"/>
    </source>
</evidence>
<evidence type="ECO:0000256" key="1">
    <source>
        <dbReference type="SAM" id="Phobius"/>
    </source>
</evidence>
<gene>
    <name evidence="2" type="ORF">BDA99DRAFT_532392</name>
</gene>
<feature type="transmembrane region" description="Helical" evidence="1">
    <location>
        <begin position="6"/>
        <end position="27"/>
    </location>
</feature>
<reference evidence="2" key="2">
    <citation type="submission" date="2023-02" db="EMBL/GenBank/DDBJ databases">
        <authorList>
            <consortium name="DOE Joint Genome Institute"/>
            <person name="Mondo S.J."/>
            <person name="Chang Y."/>
            <person name="Wang Y."/>
            <person name="Ahrendt S."/>
            <person name="Andreopoulos W."/>
            <person name="Barry K."/>
            <person name="Beard J."/>
            <person name="Benny G.L."/>
            <person name="Blankenship S."/>
            <person name="Bonito G."/>
            <person name="Cuomo C."/>
            <person name="Desiro A."/>
            <person name="Gervers K.A."/>
            <person name="Hundley H."/>
            <person name="Kuo A."/>
            <person name="LaButti K."/>
            <person name="Lang B.F."/>
            <person name="Lipzen A."/>
            <person name="O'Donnell K."/>
            <person name="Pangilinan J."/>
            <person name="Reynolds N."/>
            <person name="Sandor L."/>
            <person name="Smith M.W."/>
            <person name="Tsang A."/>
            <person name="Grigoriev I.V."/>
            <person name="Stajich J.E."/>
            <person name="Spatafora J.W."/>
        </authorList>
    </citation>
    <scope>NUCLEOTIDE SEQUENCE</scope>
    <source>
        <strain evidence="2">RSA 2281</strain>
    </source>
</reference>
<reference evidence="2" key="1">
    <citation type="journal article" date="2022" name="IScience">
        <title>Evolution of zygomycete secretomes and the origins of terrestrial fungal ecologies.</title>
        <authorList>
            <person name="Chang Y."/>
            <person name="Wang Y."/>
            <person name="Mondo S."/>
            <person name="Ahrendt S."/>
            <person name="Andreopoulos W."/>
            <person name="Barry K."/>
            <person name="Beard J."/>
            <person name="Benny G.L."/>
            <person name="Blankenship S."/>
            <person name="Bonito G."/>
            <person name="Cuomo C."/>
            <person name="Desiro A."/>
            <person name="Gervers K.A."/>
            <person name="Hundley H."/>
            <person name="Kuo A."/>
            <person name="LaButti K."/>
            <person name="Lang B.F."/>
            <person name="Lipzen A."/>
            <person name="O'Donnell K."/>
            <person name="Pangilinan J."/>
            <person name="Reynolds N."/>
            <person name="Sandor L."/>
            <person name="Smith M.E."/>
            <person name="Tsang A."/>
            <person name="Grigoriev I.V."/>
            <person name="Stajich J.E."/>
            <person name="Spatafora J.W."/>
        </authorList>
    </citation>
    <scope>NUCLEOTIDE SEQUENCE</scope>
    <source>
        <strain evidence="2">RSA 2281</strain>
    </source>
</reference>
<keyword evidence="1" id="KW-0812">Transmembrane</keyword>
<name>A0AAD5K9B3_9FUNG</name>
<proteinExistence type="predicted"/>